<evidence type="ECO:0000313" key="11">
    <source>
        <dbReference type="EMBL" id="ACY16085.1"/>
    </source>
</evidence>
<keyword evidence="7 9" id="KW-0057">Aromatic amino acid biosynthesis</keyword>
<keyword evidence="6 9" id="KW-0822">Tryptophan biosynthesis</keyword>
<evidence type="ECO:0000256" key="3">
    <source>
        <dbReference type="ARBA" id="ARBA00012572"/>
    </source>
</evidence>
<dbReference type="GO" id="GO:0004640">
    <property type="term" value="F:phosphoribosylanthranilate isomerase activity"/>
    <property type="evidence" value="ECO:0007669"/>
    <property type="project" value="UniProtKB-UniRule"/>
</dbReference>
<proteinExistence type="inferred from homology"/>
<organism evidence="11 12">
    <name type="scientific">Haliangium ochraceum (strain DSM 14365 / JCM 11303 / SMP-2)</name>
    <dbReference type="NCBI Taxonomy" id="502025"/>
    <lineage>
        <taxon>Bacteria</taxon>
        <taxon>Pseudomonadati</taxon>
        <taxon>Myxococcota</taxon>
        <taxon>Polyangia</taxon>
        <taxon>Haliangiales</taxon>
        <taxon>Kofleriaceae</taxon>
        <taxon>Haliangium</taxon>
    </lineage>
</organism>
<dbReference type="InterPro" id="IPR044643">
    <property type="entry name" value="TrpF_fam"/>
</dbReference>
<dbReference type="AlphaFoldDB" id="D0LX43"/>
<dbReference type="InterPro" id="IPR013785">
    <property type="entry name" value="Aldolase_TIM"/>
</dbReference>
<dbReference type="PANTHER" id="PTHR42894">
    <property type="entry name" value="N-(5'-PHOSPHORIBOSYL)ANTHRANILATE ISOMERASE"/>
    <property type="match status" value="1"/>
</dbReference>
<keyword evidence="12" id="KW-1185">Reference proteome</keyword>
<dbReference type="Gene3D" id="3.20.20.70">
    <property type="entry name" value="Aldolase class I"/>
    <property type="match status" value="1"/>
</dbReference>
<comment type="catalytic activity">
    <reaction evidence="1 9">
        <text>N-(5-phospho-beta-D-ribosyl)anthranilate = 1-(2-carboxyphenylamino)-1-deoxy-D-ribulose 5-phosphate</text>
        <dbReference type="Rhea" id="RHEA:21540"/>
        <dbReference type="ChEBI" id="CHEBI:18277"/>
        <dbReference type="ChEBI" id="CHEBI:58613"/>
        <dbReference type="EC" id="5.3.1.24"/>
    </reaction>
</comment>
<dbReference type="KEGG" id="hoh:Hoch_3583"/>
<dbReference type="HAMAP" id="MF_00135">
    <property type="entry name" value="PRAI"/>
    <property type="match status" value="1"/>
</dbReference>
<dbReference type="HOGENOM" id="CLU_076364_2_0_7"/>
<gene>
    <name evidence="9" type="primary">trpF</name>
    <name evidence="11" type="ordered locus">Hoch_3583</name>
</gene>
<dbReference type="GO" id="GO:0000162">
    <property type="term" value="P:L-tryptophan biosynthetic process"/>
    <property type="evidence" value="ECO:0007669"/>
    <property type="project" value="UniProtKB-UniRule"/>
</dbReference>
<dbReference type="RefSeq" id="WP_012828684.1">
    <property type="nucleotide sequence ID" value="NC_013440.1"/>
</dbReference>
<keyword evidence="8 9" id="KW-0413">Isomerase</keyword>
<comment type="similarity">
    <text evidence="9">Belongs to the TrpF family.</text>
</comment>
<dbReference type="STRING" id="502025.Hoch_3583"/>
<evidence type="ECO:0000256" key="5">
    <source>
        <dbReference type="ARBA" id="ARBA00022605"/>
    </source>
</evidence>
<accession>D0LX43</accession>
<dbReference type="InterPro" id="IPR001240">
    <property type="entry name" value="PRAI_dom"/>
</dbReference>
<protein>
    <recommendedName>
        <fullName evidence="4 9">N-(5'-phosphoribosyl)anthranilate isomerase</fullName>
        <shortName evidence="9">PRAI</shortName>
        <ecNumber evidence="3 9">5.3.1.24</ecNumber>
    </recommendedName>
</protein>
<evidence type="ECO:0000256" key="1">
    <source>
        <dbReference type="ARBA" id="ARBA00001164"/>
    </source>
</evidence>
<dbReference type="OrthoDB" id="9796196at2"/>
<dbReference type="Proteomes" id="UP000001880">
    <property type="component" value="Chromosome"/>
</dbReference>
<evidence type="ECO:0000256" key="6">
    <source>
        <dbReference type="ARBA" id="ARBA00022822"/>
    </source>
</evidence>
<dbReference type="eggNOG" id="COG0135">
    <property type="taxonomic scope" value="Bacteria"/>
</dbReference>
<name>D0LX43_HALO1</name>
<evidence type="ECO:0000256" key="7">
    <source>
        <dbReference type="ARBA" id="ARBA00023141"/>
    </source>
</evidence>
<dbReference type="CDD" id="cd00405">
    <property type="entry name" value="PRAI"/>
    <property type="match status" value="1"/>
</dbReference>
<dbReference type="EC" id="5.3.1.24" evidence="3 9"/>
<evidence type="ECO:0000256" key="8">
    <source>
        <dbReference type="ARBA" id="ARBA00023235"/>
    </source>
</evidence>
<dbReference type="InterPro" id="IPR011060">
    <property type="entry name" value="RibuloseP-bd_barrel"/>
</dbReference>
<evidence type="ECO:0000256" key="2">
    <source>
        <dbReference type="ARBA" id="ARBA00004664"/>
    </source>
</evidence>
<dbReference type="UniPathway" id="UPA00035">
    <property type="reaction ID" value="UER00042"/>
</dbReference>
<dbReference type="Pfam" id="PF00697">
    <property type="entry name" value="PRAI"/>
    <property type="match status" value="1"/>
</dbReference>
<evidence type="ECO:0000313" key="12">
    <source>
        <dbReference type="Proteomes" id="UP000001880"/>
    </source>
</evidence>
<feature type="domain" description="N-(5'phosphoribosyl) anthranilate isomerase (PRAI)" evidence="10">
    <location>
        <begin position="4"/>
        <end position="220"/>
    </location>
</feature>
<comment type="pathway">
    <text evidence="2 9">Amino-acid biosynthesis; L-tryptophan biosynthesis; L-tryptophan from chorismate: step 3/5.</text>
</comment>
<dbReference type="SUPFAM" id="SSF51366">
    <property type="entry name" value="Ribulose-phoshate binding barrel"/>
    <property type="match status" value="1"/>
</dbReference>
<keyword evidence="5 9" id="KW-0028">Amino-acid biosynthesis</keyword>
<evidence type="ECO:0000256" key="9">
    <source>
        <dbReference type="HAMAP-Rule" id="MF_00135"/>
    </source>
</evidence>
<dbReference type="EMBL" id="CP001804">
    <property type="protein sequence ID" value="ACY16085.1"/>
    <property type="molecule type" value="Genomic_DNA"/>
</dbReference>
<sequence>MIIKLCGLTRPEDAAAAVAAGADWLGLNFWPRSKRVVELASAQACAQAARTEAARTGRTVELVGVFVNQEPDEITALAEAVQLGYVQLHGDESPETCALVRARGRAQAGGAGYRLIRAVAVREPADVATALAHKADLLLVDAPCAEYGGSGRTGDWQLARALVTEARAQARAVLLAGGLRPENVGDAVTSVGPAGVDVASGVESAPGIKDAARMRAFVENARRATR</sequence>
<evidence type="ECO:0000259" key="10">
    <source>
        <dbReference type="Pfam" id="PF00697"/>
    </source>
</evidence>
<dbReference type="PANTHER" id="PTHR42894:SF1">
    <property type="entry name" value="N-(5'-PHOSPHORIBOSYL)ANTHRANILATE ISOMERASE"/>
    <property type="match status" value="1"/>
</dbReference>
<reference evidence="11 12" key="1">
    <citation type="journal article" date="2010" name="Stand. Genomic Sci.">
        <title>Complete genome sequence of Haliangium ochraceum type strain (SMP-2).</title>
        <authorList>
            <consortium name="US DOE Joint Genome Institute (JGI-PGF)"/>
            <person name="Ivanova N."/>
            <person name="Daum C."/>
            <person name="Lang E."/>
            <person name="Abt B."/>
            <person name="Kopitz M."/>
            <person name="Saunders E."/>
            <person name="Lapidus A."/>
            <person name="Lucas S."/>
            <person name="Glavina Del Rio T."/>
            <person name="Nolan M."/>
            <person name="Tice H."/>
            <person name="Copeland A."/>
            <person name="Cheng J.F."/>
            <person name="Chen F."/>
            <person name="Bruce D."/>
            <person name="Goodwin L."/>
            <person name="Pitluck S."/>
            <person name="Mavromatis K."/>
            <person name="Pati A."/>
            <person name="Mikhailova N."/>
            <person name="Chen A."/>
            <person name="Palaniappan K."/>
            <person name="Land M."/>
            <person name="Hauser L."/>
            <person name="Chang Y.J."/>
            <person name="Jeffries C.D."/>
            <person name="Detter J.C."/>
            <person name="Brettin T."/>
            <person name="Rohde M."/>
            <person name="Goker M."/>
            <person name="Bristow J."/>
            <person name="Markowitz V."/>
            <person name="Eisen J.A."/>
            <person name="Hugenholtz P."/>
            <person name="Kyrpides N.C."/>
            <person name="Klenk H.P."/>
        </authorList>
    </citation>
    <scope>NUCLEOTIDE SEQUENCE [LARGE SCALE GENOMIC DNA]</scope>
    <source>
        <strain evidence="12">DSM 14365 / CIP 107738 / JCM 11303 / AJ 13395 / SMP-2</strain>
    </source>
</reference>
<evidence type="ECO:0000256" key="4">
    <source>
        <dbReference type="ARBA" id="ARBA00022272"/>
    </source>
</evidence>